<evidence type="ECO:0000256" key="1">
    <source>
        <dbReference type="SAM" id="MobiDB-lite"/>
    </source>
</evidence>
<dbReference type="PROSITE" id="PS50897">
    <property type="entry name" value="CTLH"/>
    <property type="match status" value="1"/>
</dbReference>
<protein>
    <submittedName>
        <fullName evidence="4">Uncharacterized protein</fullName>
    </submittedName>
</protein>
<dbReference type="SMART" id="SM00449">
    <property type="entry name" value="SPRY"/>
    <property type="match status" value="1"/>
</dbReference>
<dbReference type="OrthoDB" id="14767at2759"/>
<dbReference type="AlphaFoldDB" id="F4Q7N0"/>
<evidence type="ECO:0000259" key="2">
    <source>
        <dbReference type="PROSITE" id="PS50188"/>
    </source>
</evidence>
<dbReference type="InterPro" id="IPR006595">
    <property type="entry name" value="CTLH_C"/>
</dbReference>
<dbReference type="InterPro" id="IPR035782">
    <property type="entry name" value="SPRY_RanBP9/10"/>
</dbReference>
<dbReference type="Proteomes" id="UP000007797">
    <property type="component" value="Unassembled WGS sequence"/>
</dbReference>
<dbReference type="Gene3D" id="2.60.120.920">
    <property type="match status" value="1"/>
</dbReference>
<dbReference type="InterPro" id="IPR003877">
    <property type="entry name" value="SPRY_dom"/>
</dbReference>
<feature type="compositionally biased region" description="Low complexity" evidence="1">
    <location>
        <begin position="13"/>
        <end position="22"/>
    </location>
</feature>
<name>F4Q7N0_CACFS</name>
<dbReference type="EMBL" id="GL883024">
    <property type="protein sequence ID" value="EGG16412.1"/>
    <property type="molecule type" value="Genomic_DNA"/>
</dbReference>
<feature type="region of interest" description="Disordered" evidence="1">
    <location>
        <begin position="1"/>
        <end position="27"/>
    </location>
</feature>
<organism evidence="4 5">
    <name type="scientific">Cavenderia fasciculata</name>
    <name type="common">Slime mold</name>
    <name type="synonym">Dictyostelium fasciculatum</name>
    <dbReference type="NCBI Taxonomy" id="261658"/>
    <lineage>
        <taxon>Eukaryota</taxon>
        <taxon>Amoebozoa</taxon>
        <taxon>Evosea</taxon>
        <taxon>Eumycetozoa</taxon>
        <taxon>Dictyostelia</taxon>
        <taxon>Acytosteliales</taxon>
        <taxon>Cavenderiaceae</taxon>
        <taxon>Cavenderia</taxon>
    </lineage>
</organism>
<keyword evidence="5" id="KW-1185">Reference proteome</keyword>
<dbReference type="KEGG" id="dfa:DFA_09447"/>
<proteinExistence type="predicted"/>
<dbReference type="STRING" id="1054147.F4Q7N0"/>
<evidence type="ECO:0000313" key="5">
    <source>
        <dbReference type="Proteomes" id="UP000007797"/>
    </source>
</evidence>
<dbReference type="InterPro" id="IPR006594">
    <property type="entry name" value="LisH"/>
</dbReference>
<dbReference type="SUPFAM" id="SSF49899">
    <property type="entry name" value="Concanavalin A-like lectins/glucanases"/>
    <property type="match status" value="1"/>
</dbReference>
<evidence type="ECO:0000259" key="3">
    <source>
        <dbReference type="PROSITE" id="PS50897"/>
    </source>
</evidence>
<dbReference type="OMA" id="GCCINFV"/>
<dbReference type="CDD" id="cd12909">
    <property type="entry name" value="SPRY_RanBP9_10"/>
    <property type="match status" value="1"/>
</dbReference>
<dbReference type="Pfam" id="PF10607">
    <property type="entry name" value="CTLH"/>
    <property type="match status" value="1"/>
</dbReference>
<dbReference type="RefSeq" id="XP_004354796.1">
    <property type="nucleotide sequence ID" value="XM_004354744.1"/>
</dbReference>
<dbReference type="PROSITE" id="PS50896">
    <property type="entry name" value="LISH"/>
    <property type="match status" value="1"/>
</dbReference>
<dbReference type="InterPro" id="IPR043136">
    <property type="entry name" value="B30.2/SPRY_sf"/>
</dbReference>
<reference evidence="5" key="1">
    <citation type="journal article" date="2011" name="Genome Res.">
        <title>Phylogeny-wide analysis of social amoeba genomes highlights ancient origins for complex intercellular communication.</title>
        <authorList>
            <person name="Heidel A.J."/>
            <person name="Lawal H.M."/>
            <person name="Felder M."/>
            <person name="Schilde C."/>
            <person name="Helps N.R."/>
            <person name="Tunggal B."/>
            <person name="Rivero F."/>
            <person name="John U."/>
            <person name="Schleicher M."/>
            <person name="Eichinger L."/>
            <person name="Platzer M."/>
            <person name="Noegel A.A."/>
            <person name="Schaap P."/>
            <person name="Gloeckner G."/>
        </authorList>
    </citation>
    <scope>NUCLEOTIDE SEQUENCE [LARGE SCALE GENOMIC DNA]</scope>
    <source>
        <strain evidence="5">SH3</strain>
    </source>
</reference>
<dbReference type="InterPro" id="IPR013320">
    <property type="entry name" value="ConA-like_dom_sf"/>
</dbReference>
<dbReference type="GeneID" id="14868257"/>
<dbReference type="Pfam" id="PF00622">
    <property type="entry name" value="SPRY"/>
    <property type="match status" value="1"/>
</dbReference>
<sequence length="445" mass="50464">MSQQQQKEIIMTDLPSSSSSSLLDDDEEGDISNTTAHYYGQFKPMLDIPTMWSKENKNSCLEVSNRHLRVTYKQTKEVSDAALIKANHHIPPACGIYYFEITVISKGRDGYIGIGLCTNSMAHSKLPGWERNSYGYHGDDGNLFKCSGTGKHYGPTYTTGDTVGCCINFVNNTLFFTKNGVPLGEAANDIKGLTLYPCVGLRTPQESVEANFGEKKFQFEISQYFKEEKQKSFKSIQSIPTTNEELISTQLVLGYLIHHGYPETVKLFASATGIVDDTLNSQLDYIKNRQTILDLLLNGEIEKVIIELNRLYPDFLQKRKDILFKLQCQKFIEMIKHSPIEDTMAFGTKELYSFLPEYENSLHEIFSLIAYQDPFKSPVAHLLDKERREPIAKDLNCALLVYSNKPSTPILERVVRQTKVVMDESVKKNACPSSIFMNVNEFLQE</sequence>
<dbReference type="SMART" id="SM00668">
    <property type="entry name" value="CTLH"/>
    <property type="match status" value="1"/>
</dbReference>
<evidence type="ECO:0000313" key="4">
    <source>
        <dbReference type="EMBL" id="EGG16412.1"/>
    </source>
</evidence>
<dbReference type="PANTHER" id="PTHR12864">
    <property type="entry name" value="RAN BINDING PROTEIN 9-RELATED"/>
    <property type="match status" value="1"/>
</dbReference>
<dbReference type="InterPro" id="IPR050618">
    <property type="entry name" value="Ubq-SigPath_Reg"/>
</dbReference>
<feature type="domain" description="B30.2/SPRY" evidence="2">
    <location>
        <begin position="30"/>
        <end position="217"/>
    </location>
</feature>
<dbReference type="SMART" id="SM00757">
    <property type="entry name" value="CRA"/>
    <property type="match status" value="1"/>
</dbReference>
<dbReference type="PROSITE" id="PS50188">
    <property type="entry name" value="B302_SPRY"/>
    <property type="match status" value="1"/>
</dbReference>
<feature type="domain" description="CTLH" evidence="3">
    <location>
        <begin position="285"/>
        <end position="342"/>
    </location>
</feature>
<dbReference type="InterPro" id="IPR013144">
    <property type="entry name" value="CRA_dom"/>
</dbReference>
<dbReference type="InterPro" id="IPR001870">
    <property type="entry name" value="B30.2/SPRY"/>
</dbReference>
<dbReference type="InterPro" id="IPR024964">
    <property type="entry name" value="CTLH/CRA"/>
</dbReference>
<accession>F4Q7N0</accession>
<gene>
    <name evidence="4" type="ORF">DFA_09447</name>
</gene>